<dbReference type="VEuPathDB" id="TriTrypDB:LdCL_150012000"/>
<dbReference type="VEuPathDB" id="TriTrypDB:LdCL_150012100"/>
<name>A0A504XKA1_LEIDO</name>
<feature type="compositionally biased region" description="Low complexity" evidence="1">
    <location>
        <begin position="13"/>
        <end position="24"/>
    </location>
</feature>
<evidence type="ECO:0000313" key="2">
    <source>
        <dbReference type="EMBL" id="TPP47739.1"/>
    </source>
</evidence>
<organism evidence="2 3">
    <name type="scientific">Leishmania donovani</name>
    <dbReference type="NCBI Taxonomy" id="5661"/>
    <lineage>
        <taxon>Eukaryota</taxon>
        <taxon>Discoba</taxon>
        <taxon>Euglenozoa</taxon>
        <taxon>Kinetoplastea</taxon>
        <taxon>Metakinetoplastina</taxon>
        <taxon>Trypanosomatida</taxon>
        <taxon>Trypanosomatidae</taxon>
        <taxon>Leishmaniinae</taxon>
        <taxon>Leishmania</taxon>
    </lineage>
</organism>
<accession>A0A504XKA1</accession>
<proteinExistence type="predicted"/>
<comment type="caution">
    <text evidence="2">The sequence shown here is derived from an EMBL/GenBank/DDBJ whole genome shotgun (WGS) entry which is preliminary data.</text>
</comment>
<dbReference type="Proteomes" id="UP000318447">
    <property type="component" value="Unassembled WGS sequence"/>
</dbReference>
<dbReference type="GO" id="GO:0005634">
    <property type="term" value="C:nucleus"/>
    <property type="evidence" value="ECO:0007669"/>
    <property type="project" value="TreeGrafter"/>
</dbReference>
<dbReference type="EMBL" id="RHLC01000033">
    <property type="protein sequence ID" value="TPP47739.1"/>
    <property type="molecule type" value="Genomic_DNA"/>
</dbReference>
<feature type="region of interest" description="Disordered" evidence="1">
    <location>
        <begin position="1"/>
        <end position="62"/>
    </location>
</feature>
<feature type="region of interest" description="Disordered" evidence="1">
    <location>
        <begin position="1250"/>
        <end position="1276"/>
    </location>
</feature>
<dbReference type="VEuPathDB" id="TriTrypDB:LdBPK_150700.1"/>
<dbReference type="VEuPathDB" id="TriTrypDB:LDHU3_15.0880"/>
<feature type="region of interest" description="Disordered" evidence="1">
    <location>
        <begin position="94"/>
        <end position="119"/>
    </location>
</feature>
<gene>
    <name evidence="2" type="ORF">CGC21_1605</name>
</gene>
<feature type="region of interest" description="Disordered" evidence="1">
    <location>
        <begin position="432"/>
        <end position="485"/>
    </location>
</feature>
<dbReference type="VEuPathDB" id="TriTrypDB:LDHU3_15.0900"/>
<evidence type="ECO:0000313" key="3">
    <source>
        <dbReference type="Proteomes" id="UP000318447"/>
    </source>
</evidence>
<dbReference type="PANTHER" id="PTHR16056:SF2">
    <property type="entry name" value="TESTIS-EXPRESSED PROTEIN 10"/>
    <property type="match status" value="1"/>
</dbReference>
<feature type="region of interest" description="Disordered" evidence="1">
    <location>
        <begin position="369"/>
        <end position="418"/>
    </location>
</feature>
<feature type="compositionally biased region" description="Basic and acidic residues" evidence="1">
    <location>
        <begin position="1396"/>
        <end position="1406"/>
    </location>
</feature>
<feature type="region of interest" description="Disordered" evidence="1">
    <location>
        <begin position="1390"/>
        <end position="1427"/>
    </location>
</feature>
<feature type="compositionally biased region" description="Basic and acidic residues" evidence="1">
    <location>
        <begin position="1250"/>
        <end position="1262"/>
    </location>
</feature>
<protein>
    <submittedName>
        <fullName evidence="2">Rix1 complex component involved in 60S ribosome maturation family protein</fullName>
    </submittedName>
</protein>
<feature type="region of interest" description="Disordered" evidence="1">
    <location>
        <begin position="618"/>
        <end position="637"/>
    </location>
</feature>
<sequence>MQATNRYTSKSHATAAAGGSEDAAGGSGRDDAQNTTAASSDWSVRPSDDTAAEPASVQTNSLSRLNPAATPFSFTGVGAAAAAVAASGGDITGGSSISSPHHHTAMTSGAGIDGGVSGMAGGGRGMGSMLNTKTAASGMDINSPNSYSMVQAQGMMGMMPYMIPNSFLPPPGEDTDQQELMRLQQTNYRVKMLPPPLTYEVHRKICSGGGSIANEDPIDKEQRLEAYKQIMLRWYSHIHVLEGKPEVAKRLVRVRRACPSMEEVVYSLTHPQQPGAALETEAGGDDEPTPTAVPPTLMAAAARRGSDGMPDMEEILATWSSRCWNWWQETVKRKPRRARKQGELPIAGGNGASGTNMPTTALPLAGMANGAVMPRNPSSRNMDMGDSAVPPPPPHLTGGGGGPYTYPSSYANHDGSGTAGGMPVVPSYKSFTDLSEEGMDGPAATSGSLSHYSPHHNDGGSLAPSQAQPSHPALPHDASPMASMFTVNGPRTATLRGTSEDFLENDHLTLAFTTELLKSLEDACVTTEVHREDSDDGSPSGTGRTAMEDNASSNSSLLFLHSKKPKGDSAFTTRRQKVGRKKLAPATATRAEVHARTLRLTTSTAMSAAMAAPYVKDPAAHPASSETTSAGMKDSESKSKRLIIAVQSFSELLSATHHYKAAQRSSAFATLTRLLRIQREKDNAAGAGAARHSGGAASNVFEEYMRYSASTNATADAAGVPFSSGAPPTRLSSLSPLERLKSFAAALEAVTDTDDDVRREALQALQVLVDYQWISCERDGSVAPTPSSFLEPTSTRKAADLERCNARLLSMQDGDGGRSGSAEVPVAISASTSTSSTSVDRVQTILQAVHVALTHALKPVRLSGVELLSLLLRVAPPSLVRAAARAVCKHQTSYYATPAATATSAAGTATTAALEAAQERAATLLEEEEVWMLTLVRRVSSLVLRTKHVPVLPALLGVFLGESGIGASGATAEDSITAELLRTPPLLGGVVASHVMSASGASDAVDGSSGGALWRYPELVNSFFDDVAPQWANNWKELMELRLALLRQDDKLAMASALARSFAIVLVFLKRQQQQGLSSRAGRSGSVNFFSRKRMHYIKALFIEKMPVTMHELLLMPSAGASVASSTTAPTAAATAPPKAMKARLELGLALVMVCVPLAGTEEGWHLMRDYFSIVFSLPRATPPPPEPFRFPSVALLEMSVRLFAQAIRLYPCVAPQFQVAGDTAAVPPGRNTGLGDFSVPLVSCSDAKCDGPRRAKRDRGDAAGPAVSSQATPSFHQHRTVAERLLTFLPAVLTTIIKHLVPRSDSLNSGAGDAASDDMALVRVLLCAATILERFAALPEDLFRRGGAVRRKGHGGKTDGGCGDAATTAQRLEEGFGLVPRLLFALREQSQMRQRKPDAVKRARAEDEDDGDNHVGDAPAQTDDSAATPVVTRTGVLLSYNGIVDVLVHRFLRVLWFLSSSGHPLLHDRRTTSTGKAASSPASTSVSPSAPLAALLTKSIKFLFGSAGVSGVLQRCTTPTVLLAHSTLFYLGGGGGSASSPIALVGSADAVSVAAAETERTPMAEAVERWADVLGVIGALRARVHMDA</sequence>
<feature type="compositionally biased region" description="Polar residues" evidence="1">
    <location>
        <begin position="1"/>
        <end position="12"/>
    </location>
</feature>
<feature type="region of interest" description="Disordered" evidence="1">
    <location>
        <begin position="337"/>
        <end position="356"/>
    </location>
</feature>
<feature type="region of interest" description="Disordered" evidence="1">
    <location>
        <begin position="269"/>
        <end position="293"/>
    </location>
</feature>
<feature type="compositionally biased region" description="Basic residues" evidence="1">
    <location>
        <begin position="574"/>
        <end position="583"/>
    </location>
</feature>
<feature type="region of interest" description="Disordered" evidence="1">
    <location>
        <begin position="528"/>
        <end position="590"/>
    </location>
</feature>
<dbReference type="PANTHER" id="PTHR16056">
    <property type="entry name" value="REGULATOR OF MICROTUBULE DYNAMICS PROTEIN"/>
    <property type="match status" value="1"/>
</dbReference>
<reference evidence="3" key="1">
    <citation type="submission" date="2019-02" db="EMBL/GenBank/DDBJ databases">
        <title>FDA dAtabase for Regulatory Grade micrObial Sequences (FDA-ARGOS): Supporting development and validation of Infectious Disease Dx tests.</title>
        <authorList>
            <person name="Duncan R."/>
            <person name="Fisher C."/>
            <person name="Tallon L."/>
            <person name="Sadzewicz L."/>
            <person name="Sengamalay N."/>
            <person name="Ott S."/>
            <person name="Godinez A."/>
            <person name="Nagaraj S."/>
            <person name="Vavikolanu K."/>
            <person name="Nadendla S."/>
            <person name="Aluvathingal J."/>
            <person name="Sichtig H."/>
        </authorList>
    </citation>
    <scope>NUCLEOTIDE SEQUENCE [LARGE SCALE GENOMIC DNA]</scope>
    <source>
        <strain evidence="3">FDAARGOS_361</strain>
    </source>
</reference>
<dbReference type="VEuPathDB" id="TriTrypDB:LdBPK_150690.1"/>
<evidence type="ECO:0000256" key="1">
    <source>
        <dbReference type="SAM" id="MobiDB-lite"/>
    </source>
</evidence>
<feature type="compositionally biased region" description="Polar residues" evidence="1">
    <location>
        <begin position="33"/>
        <end position="42"/>
    </location>
</feature>